<dbReference type="PROSITE" id="PS50075">
    <property type="entry name" value="CARRIER"/>
    <property type="match status" value="1"/>
</dbReference>
<dbReference type="NCBIfam" id="TIGR01733">
    <property type="entry name" value="AA-adenyl-dom"/>
    <property type="match status" value="1"/>
</dbReference>
<evidence type="ECO:0000256" key="1">
    <source>
        <dbReference type="ARBA" id="ARBA00001957"/>
    </source>
</evidence>
<dbReference type="GO" id="GO:0031177">
    <property type="term" value="F:phosphopantetheine binding"/>
    <property type="evidence" value="ECO:0007669"/>
    <property type="project" value="TreeGrafter"/>
</dbReference>
<dbReference type="FunFam" id="3.30.300.30:FF:000010">
    <property type="entry name" value="Enterobactin synthetase component F"/>
    <property type="match status" value="1"/>
</dbReference>
<dbReference type="Pfam" id="PF00668">
    <property type="entry name" value="Condensation"/>
    <property type="match status" value="1"/>
</dbReference>
<reference evidence="5 6" key="1">
    <citation type="journal article" date="2014" name="Antonie Van Leeuwenhoek">
        <title>Hyphomonas beringensis sp. nov. and Hyphomonas chukchiensis sp. nov., isolated from surface seawater of the Bering Sea and Chukchi Sea.</title>
        <authorList>
            <person name="Li C."/>
            <person name="Lai Q."/>
            <person name="Li G."/>
            <person name="Dong C."/>
            <person name="Wang J."/>
            <person name="Liao Y."/>
            <person name="Shao Z."/>
        </authorList>
    </citation>
    <scope>NUCLEOTIDE SEQUENCE [LARGE SCALE GENOMIC DNA]</scope>
    <source>
        <strain evidence="5 6">SCH89</strain>
    </source>
</reference>
<comment type="cofactor">
    <cofactor evidence="1">
        <name>pantetheine 4'-phosphate</name>
        <dbReference type="ChEBI" id="CHEBI:47942"/>
    </cofactor>
</comment>
<comment type="caution">
    <text evidence="5">The sequence shown here is derived from an EMBL/GenBank/DDBJ whole genome shotgun (WGS) entry which is preliminary data.</text>
</comment>
<dbReference type="InterPro" id="IPR010071">
    <property type="entry name" value="AA_adenyl_dom"/>
</dbReference>
<dbReference type="PATRIC" id="fig|1280953.3.peg.3128"/>
<dbReference type="GO" id="GO:0009239">
    <property type="term" value="P:enterobactin biosynthetic process"/>
    <property type="evidence" value="ECO:0007669"/>
    <property type="project" value="TreeGrafter"/>
</dbReference>
<dbReference type="Gene3D" id="3.30.300.30">
    <property type="match status" value="1"/>
</dbReference>
<gene>
    <name evidence="5" type="ORF">HOC_15582</name>
</gene>
<dbReference type="Gene3D" id="3.30.559.30">
    <property type="entry name" value="Nonribosomal peptide synthetase, condensation domain"/>
    <property type="match status" value="1"/>
</dbReference>
<dbReference type="SUPFAM" id="SSF56801">
    <property type="entry name" value="Acetyl-CoA synthetase-like"/>
    <property type="match status" value="1"/>
</dbReference>
<evidence type="ECO:0000256" key="3">
    <source>
        <dbReference type="ARBA" id="ARBA00022553"/>
    </source>
</evidence>
<dbReference type="Pfam" id="PF18563">
    <property type="entry name" value="TubC_N"/>
    <property type="match status" value="1"/>
</dbReference>
<dbReference type="InterPro" id="IPR045851">
    <property type="entry name" value="AMP-bd_C_sf"/>
</dbReference>
<dbReference type="eggNOG" id="COG1020">
    <property type="taxonomic scope" value="Bacteria"/>
</dbReference>
<dbReference type="GO" id="GO:0043041">
    <property type="term" value="P:amino acid activation for nonribosomal peptide biosynthetic process"/>
    <property type="evidence" value="ECO:0007669"/>
    <property type="project" value="TreeGrafter"/>
</dbReference>
<accession>A0A059G4Q7</accession>
<dbReference type="Pfam" id="PF00501">
    <property type="entry name" value="AMP-binding"/>
    <property type="match status" value="1"/>
</dbReference>
<dbReference type="GO" id="GO:0005829">
    <property type="term" value="C:cytosol"/>
    <property type="evidence" value="ECO:0007669"/>
    <property type="project" value="TreeGrafter"/>
</dbReference>
<dbReference type="Gene3D" id="1.10.1200.10">
    <property type="entry name" value="ACP-like"/>
    <property type="match status" value="1"/>
</dbReference>
<dbReference type="Pfam" id="PF00550">
    <property type="entry name" value="PP-binding"/>
    <property type="match status" value="1"/>
</dbReference>
<organism evidence="5 6">
    <name type="scientific">Hyphomonas oceanitis SCH89</name>
    <dbReference type="NCBI Taxonomy" id="1280953"/>
    <lineage>
        <taxon>Bacteria</taxon>
        <taxon>Pseudomonadati</taxon>
        <taxon>Pseudomonadota</taxon>
        <taxon>Alphaproteobacteria</taxon>
        <taxon>Hyphomonadales</taxon>
        <taxon>Hyphomonadaceae</taxon>
        <taxon>Hyphomonas</taxon>
    </lineage>
</organism>
<dbReference type="RefSeq" id="WP_035540264.1">
    <property type="nucleotide sequence ID" value="NZ_ARYL01000028.1"/>
</dbReference>
<evidence type="ECO:0000313" key="5">
    <source>
        <dbReference type="EMBL" id="KDA01438.1"/>
    </source>
</evidence>
<dbReference type="InterPro" id="IPR000873">
    <property type="entry name" value="AMP-dep_synth/lig_dom"/>
</dbReference>
<dbReference type="InterPro" id="IPR023213">
    <property type="entry name" value="CAT-like_dom_sf"/>
</dbReference>
<keyword evidence="6" id="KW-1185">Reference proteome</keyword>
<dbReference type="FunFam" id="3.40.50.980:FF:000001">
    <property type="entry name" value="Non-ribosomal peptide synthetase"/>
    <property type="match status" value="1"/>
</dbReference>
<dbReference type="InterPro" id="IPR006162">
    <property type="entry name" value="Ppantetheine_attach_site"/>
</dbReference>
<sequence>MNASDLLSQLGAAGIEVRRRKDKLVVNAPAGTLTADLRDKITVLKAELLDLLKDSNDGDVPLSRLPRDVPLPLSHFQERMWLLQQLDPDQTDYNLVTVWPMGPEVPPDRLVDAMREVVARHEILHLGFRRLSDMLVATPFNPEVVPISVEDISALSHDAQRSRIDGEIKHQVARPFVLDAEPPVRAVIFDLGEDGTALLIAAHHIAVDHWSLSLLRDELSSVLDGIPGPKYSDTYQYADYAGWARVVDGTLSMVEGVDWWGRYLNSPPDLCAFDADISSDVRSSGGSVSFVWDESLTADINRFARSESASVYMCLVAACAALLYRQTGQADILIGSAVGARQRPEFETIIGPFVNSITLRLEAGPSVTFRQLLTQAREAVIETSARADIPFESVIKRVQPVRNVNRSPLFQTAVVMQNAGSGHAEAIHGGGAIHDFTWFIRPLENQLVGSIEYRADIYSEKAIRDILGRLEAFVRSALAAPDQFIGEVPIFAPGERKRLIEEFNPTACAYDRSLIVDQVERVAHHMPSRPALSCAGITTSYGELDARANQIAHRLIQLGIKRGAIVGVCTDRSPALLEAILGVQKAGAAYLPLDPDFPSERLKYQLLDSGAIALISDAAFASTLALPADVAVLDINTEREGLAILPATRPARASSPEDISHLIYTSGSTGRPKGVIIQHKAVSNLVAAIRNEPGILQEDIVAATTTASFDIAAIELLVPLTVGARIELLSRAVVTDGLALADALNACKATVVQATPSAWRMLVEANWQGGEHITAITGGEPLTRDLADKLLDRVGKLYNGYGPTETTVYSSGCFVEQGGAAISIGKPIANTRIYVVDANGKLAPIGMRGEICIAGEGVAVGYHAMPEETELRFRPDEFCDNPAPYETVPRYYRTGDIGKWSAEGVLYHLGRMDHQVKIRGLRIELGEIEATLLSDPAIRQAVVIVSEAGQHDLRLVAYVVFEPGQERTASETRQLARERLPNYMVPSIIIDLMALPMTPNGKIDRKALPDPYSRSMQHVVRVPTEPGLESDFAKIWADVLQIENIGAEDNFFDLGGHSLLTLRVVSRVEEQLGMKLDPRLLFFQNLRQVAAQIRRTVEEQA</sequence>
<dbReference type="Gene3D" id="3.30.559.10">
    <property type="entry name" value="Chloramphenicol acetyltransferase-like domain"/>
    <property type="match status" value="1"/>
</dbReference>
<keyword evidence="3" id="KW-0597">Phosphoprotein</keyword>
<dbReference type="OrthoDB" id="6187882at2"/>
<feature type="domain" description="Carrier" evidence="4">
    <location>
        <begin position="1023"/>
        <end position="1100"/>
    </location>
</feature>
<dbReference type="Pfam" id="PF13193">
    <property type="entry name" value="AMP-binding_C"/>
    <property type="match status" value="1"/>
</dbReference>
<dbReference type="Gene3D" id="3.40.50.980">
    <property type="match status" value="2"/>
</dbReference>
<evidence type="ECO:0000313" key="6">
    <source>
        <dbReference type="Proteomes" id="UP000024942"/>
    </source>
</evidence>
<dbReference type="PROSITE" id="PS00455">
    <property type="entry name" value="AMP_BINDING"/>
    <property type="match status" value="1"/>
</dbReference>
<dbReference type="InterPro" id="IPR025110">
    <property type="entry name" value="AMP-bd_C"/>
</dbReference>
<dbReference type="InterPro" id="IPR041464">
    <property type="entry name" value="TubC_N"/>
</dbReference>
<dbReference type="InterPro" id="IPR009081">
    <property type="entry name" value="PP-bd_ACP"/>
</dbReference>
<dbReference type="PROSITE" id="PS00012">
    <property type="entry name" value="PHOSPHOPANTETHEINE"/>
    <property type="match status" value="1"/>
</dbReference>
<evidence type="ECO:0000256" key="2">
    <source>
        <dbReference type="ARBA" id="ARBA00022450"/>
    </source>
</evidence>
<dbReference type="PANTHER" id="PTHR45527:SF1">
    <property type="entry name" value="FATTY ACID SYNTHASE"/>
    <property type="match status" value="1"/>
</dbReference>
<keyword evidence="2" id="KW-0596">Phosphopantetheine</keyword>
<dbReference type="AlphaFoldDB" id="A0A059G4Q7"/>
<dbReference type="GO" id="GO:0009366">
    <property type="term" value="C:enterobactin synthetase complex"/>
    <property type="evidence" value="ECO:0007669"/>
    <property type="project" value="TreeGrafter"/>
</dbReference>
<dbReference type="SUPFAM" id="SSF52777">
    <property type="entry name" value="CoA-dependent acyltransferases"/>
    <property type="match status" value="2"/>
</dbReference>
<dbReference type="SUPFAM" id="SSF47336">
    <property type="entry name" value="ACP-like"/>
    <property type="match status" value="1"/>
</dbReference>
<dbReference type="EMBL" id="ARYL01000028">
    <property type="protein sequence ID" value="KDA01438.1"/>
    <property type="molecule type" value="Genomic_DNA"/>
</dbReference>
<proteinExistence type="predicted"/>
<dbReference type="InterPro" id="IPR020845">
    <property type="entry name" value="AMP-binding_CS"/>
</dbReference>
<dbReference type="InterPro" id="IPR036736">
    <property type="entry name" value="ACP-like_sf"/>
</dbReference>
<dbReference type="PANTHER" id="PTHR45527">
    <property type="entry name" value="NONRIBOSOMAL PEPTIDE SYNTHETASE"/>
    <property type="match status" value="1"/>
</dbReference>
<name>A0A059G4Q7_9PROT</name>
<dbReference type="InterPro" id="IPR044894">
    <property type="entry name" value="TubC_N_sf"/>
</dbReference>
<evidence type="ECO:0000259" key="4">
    <source>
        <dbReference type="PROSITE" id="PS50075"/>
    </source>
</evidence>
<dbReference type="GO" id="GO:0047527">
    <property type="term" value="F:2,3-dihydroxybenzoate-serine ligase activity"/>
    <property type="evidence" value="ECO:0007669"/>
    <property type="project" value="TreeGrafter"/>
</dbReference>
<dbReference type="STRING" id="1280953.HOC_15582"/>
<dbReference type="Proteomes" id="UP000024942">
    <property type="component" value="Unassembled WGS sequence"/>
</dbReference>
<protein>
    <submittedName>
        <fullName evidence="5">Amino acid adenylation protein</fullName>
    </submittedName>
</protein>
<dbReference type="Gene3D" id="2.30.38.10">
    <property type="entry name" value="Luciferase, Domain 3"/>
    <property type="match status" value="1"/>
</dbReference>
<dbReference type="InterPro" id="IPR001242">
    <property type="entry name" value="Condensation_dom"/>
</dbReference>
<dbReference type="Gene3D" id="1.10.10.1830">
    <property type="entry name" value="Non-ribosomal peptide synthase, adenylation domain"/>
    <property type="match status" value="1"/>
</dbReference>
<dbReference type="CDD" id="cd19531">
    <property type="entry name" value="LCL_NRPS-like"/>
    <property type="match status" value="1"/>
</dbReference>